<comment type="caution">
    <text evidence="1">The sequence shown here is derived from an EMBL/GenBank/DDBJ whole genome shotgun (WGS) entry which is preliminary data.</text>
</comment>
<dbReference type="AlphaFoldDB" id="A0A413JVJ5"/>
<evidence type="ECO:0000313" key="2">
    <source>
        <dbReference type="Proteomes" id="UP000284614"/>
    </source>
</evidence>
<protein>
    <submittedName>
        <fullName evidence="1">Uncharacterized protein</fullName>
    </submittedName>
</protein>
<organism evidence="1 2">
    <name type="scientific">Bacteroides fragilis</name>
    <dbReference type="NCBI Taxonomy" id="817"/>
    <lineage>
        <taxon>Bacteria</taxon>
        <taxon>Pseudomonadati</taxon>
        <taxon>Bacteroidota</taxon>
        <taxon>Bacteroidia</taxon>
        <taxon>Bacteroidales</taxon>
        <taxon>Bacteroidaceae</taxon>
        <taxon>Bacteroides</taxon>
    </lineage>
</organism>
<gene>
    <name evidence="1" type="ORF">DXA27_16195</name>
</gene>
<name>A0A413JVJ5_BACFG</name>
<dbReference type="Proteomes" id="UP000284614">
    <property type="component" value="Unassembled WGS sequence"/>
</dbReference>
<reference evidence="1 2" key="1">
    <citation type="submission" date="2018-08" db="EMBL/GenBank/DDBJ databases">
        <title>A genome reference for cultivated species of the human gut microbiota.</title>
        <authorList>
            <person name="Zou Y."/>
            <person name="Xue W."/>
            <person name="Luo G."/>
        </authorList>
    </citation>
    <scope>NUCLEOTIDE SEQUENCE [LARGE SCALE GENOMIC DNA]</scope>
    <source>
        <strain evidence="1 2">OF01-1</strain>
    </source>
</reference>
<proteinExistence type="predicted"/>
<evidence type="ECO:0000313" key="1">
    <source>
        <dbReference type="EMBL" id="RGY67362.1"/>
    </source>
</evidence>
<accession>A0A413JVJ5</accession>
<dbReference type="EMBL" id="QSDG01000015">
    <property type="protein sequence ID" value="RGY67362.1"/>
    <property type="molecule type" value="Genomic_DNA"/>
</dbReference>
<sequence length="59" mass="6521">MGNMEKHGEIFLKEVGICPERSKRFVEMLTSFSGKPGAILSKSRLSKPSIPAFRLAKSP</sequence>